<sequence>MTEANVVHVFLSRGRFSSLEEIRNYVDAGWPENGDAKPSVFMGDTGIIELEPMCVEAIHAQDDGHLTPVVPEILLRGASYADQWLPQVESTELADAAICVFAPNVVTNPHGTALHHLGGFTYHA</sequence>
<proteinExistence type="predicted"/>
<dbReference type="RefSeq" id="WP_234761275.1">
    <property type="nucleotide sequence ID" value="NZ_JAKEIP010000010.1"/>
</dbReference>
<dbReference type="AlphaFoldDB" id="A0A9X1PTY9"/>
<reference evidence="1" key="1">
    <citation type="submission" date="2022-01" db="EMBL/GenBank/DDBJ databases">
        <title>Draft Genome Sequences of Seven Type Strains of the Genus Streptomyces.</title>
        <authorList>
            <person name="Aziz S."/>
            <person name="Coretto E."/>
            <person name="Chronakova A."/>
            <person name="Sproer C."/>
            <person name="Huber K."/>
            <person name="Nouioui I."/>
            <person name="Gross H."/>
        </authorList>
    </citation>
    <scope>NUCLEOTIDE SEQUENCE</scope>
    <source>
        <strain evidence="1">DSM 103493</strain>
    </source>
</reference>
<comment type="caution">
    <text evidence="1">The sequence shown here is derived from an EMBL/GenBank/DDBJ whole genome shotgun (WGS) entry which is preliminary data.</text>
</comment>
<dbReference type="EMBL" id="JAKEIP010000010">
    <property type="protein sequence ID" value="MCF1592936.1"/>
    <property type="molecule type" value="Genomic_DNA"/>
</dbReference>
<evidence type="ECO:0000313" key="1">
    <source>
        <dbReference type="EMBL" id="MCF1592936.1"/>
    </source>
</evidence>
<dbReference type="Proteomes" id="UP001139384">
    <property type="component" value="Unassembled WGS sequence"/>
</dbReference>
<gene>
    <name evidence="1" type="ORF">L0P92_05030</name>
</gene>
<keyword evidence="2" id="KW-1185">Reference proteome</keyword>
<accession>A0A9X1PTY9</accession>
<name>A0A9X1PTY9_STRM4</name>
<evidence type="ECO:0000313" key="2">
    <source>
        <dbReference type="Proteomes" id="UP001139384"/>
    </source>
</evidence>
<protein>
    <submittedName>
        <fullName evidence="1">Immunity 22 family protein</fullName>
    </submittedName>
</protein>
<organism evidence="1 2">
    <name type="scientific">Streptomyces muensis</name>
    <dbReference type="NCBI Taxonomy" id="1077944"/>
    <lineage>
        <taxon>Bacteria</taxon>
        <taxon>Bacillati</taxon>
        <taxon>Actinomycetota</taxon>
        <taxon>Actinomycetes</taxon>
        <taxon>Kitasatosporales</taxon>
        <taxon>Streptomycetaceae</taxon>
        <taxon>Streptomyces</taxon>
    </lineage>
</organism>